<evidence type="ECO:0000256" key="6">
    <source>
        <dbReference type="ARBA" id="ARBA00023027"/>
    </source>
</evidence>
<dbReference type="InParanoid" id="A0A3Q7IFM5"/>
<organism evidence="12">
    <name type="scientific">Solanum lycopersicum</name>
    <name type="common">Tomato</name>
    <name type="synonym">Lycopersicon esculentum</name>
    <dbReference type="NCBI Taxonomy" id="4081"/>
    <lineage>
        <taxon>Eukaryota</taxon>
        <taxon>Viridiplantae</taxon>
        <taxon>Streptophyta</taxon>
        <taxon>Embryophyta</taxon>
        <taxon>Tracheophyta</taxon>
        <taxon>Spermatophyta</taxon>
        <taxon>Magnoliopsida</taxon>
        <taxon>eudicotyledons</taxon>
        <taxon>Gunneridae</taxon>
        <taxon>Pentapetalae</taxon>
        <taxon>asterids</taxon>
        <taxon>lamiids</taxon>
        <taxon>Solanales</taxon>
        <taxon>Solanaceae</taxon>
        <taxon>Solanoideae</taxon>
        <taxon>Solaneae</taxon>
        <taxon>Solanum</taxon>
        <taxon>Solanum subgen. Lycopersicon</taxon>
    </lineage>
</organism>
<evidence type="ECO:0000256" key="10">
    <source>
        <dbReference type="ARBA" id="ARBA00048026"/>
    </source>
</evidence>
<dbReference type="EnsemblPlants" id="Solyc10g045760.2.1">
    <property type="protein sequence ID" value="Solyc10g045760.2.1"/>
    <property type="gene ID" value="Solyc10g045760.2"/>
</dbReference>
<accession>A0A3Q7IFM5</accession>
<keyword evidence="7" id="KW-0830">Ubiquinone</keyword>
<dbReference type="STRING" id="4081.A0A3Q7IFM5"/>
<reference evidence="12" key="2">
    <citation type="submission" date="2019-01" db="UniProtKB">
        <authorList>
            <consortium name="EnsemblPlants"/>
        </authorList>
    </citation>
    <scope>IDENTIFICATION</scope>
    <source>
        <strain evidence="12">cv. Heinz 1706</strain>
    </source>
</reference>
<feature type="domain" description="NADH:quinone oxidoreductase/Mrp antiporter transmembrane" evidence="11">
    <location>
        <begin position="46"/>
        <end position="154"/>
    </location>
</feature>
<comment type="catalytic activity">
    <reaction evidence="9">
        <text>a plastoquinone + NADPH + (n+1) H(+)(in) = a plastoquinol + NADP(+) + n H(+)(out)</text>
        <dbReference type="Rhea" id="RHEA:42612"/>
        <dbReference type="Rhea" id="RHEA-COMP:9561"/>
        <dbReference type="Rhea" id="RHEA-COMP:9562"/>
        <dbReference type="ChEBI" id="CHEBI:15378"/>
        <dbReference type="ChEBI" id="CHEBI:17757"/>
        <dbReference type="ChEBI" id="CHEBI:57783"/>
        <dbReference type="ChEBI" id="CHEBI:58349"/>
        <dbReference type="ChEBI" id="CHEBI:62192"/>
    </reaction>
</comment>
<dbReference type="EC" id="7.1.1.2" evidence="2"/>
<evidence type="ECO:0000256" key="1">
    <source>
        <dbReference type="ARBA" id="ARBA00004334"/>
    </source>
</evidence>
<comment type="subcellular location">
    <subcellularLocation>
        <location evidence="1">Plastid</location>
        <location evidence="1">Chloroplast thylakoid membrane</location>
    </subcellularLocation>
</comment>
<dbReference type="PANTHER" id="PTHR43507:SF1">
    <property type="entry name" value="NADH-UBIQUINONE OXIDOREDUCTASE CHAIN 4"/>
    <property type="match status" value="1"/>
</dbReference>
<dbReference type="Proteomes" id="UP000004994">
    <property type="component" value="Chromosome 10"/>
</dbReference>
<evidence type="ECO:0000259" key="11">
    <source>
        <dbReference type="Pfam" id="PF00361"/>
    </source>
</evidence>
<evidence type="ECO:0000256" key="4">
    <source>
        <dbReference type="ARBA" id="ARBA00022640"/>
    </source>
</evidence>
<name>A0A3Q7IFM5_SOLLC</name>
<keyword evidence="6" id="KW-0520">NAD</keyword>
<evidence type="ECO:0000313" key="12">
    <source>
        <dbReference type="EnsemblPlants" id="Solyc10g045760.2.1"/>
    </source>
</evidence>
<evidence type="ECO:0000256" key="3">
    <source>
        <dbReference type="ARBA" id="ARBA00021006"/>
    </source>
</evidence>
<dbReference type="GO" id="GO:0008137">
    <property type="term" value="F:NADH dehydrogenase (ubiquinone) activity"/>
    <property type="evidence" value="ECO:0007669"/>
    <property type="project" value="UniProtKB-EC"/>
</dbReference>
<evidence type="ECO:0000256" key="7">
    <source>
        <dbReference type="ARBA" id="ARBA00023075"/>
    </source>
</evidence>
<protein>
    <recommendedName>
        <fullName evidence="3">NADH-ubiquinone oxidoreductase chain 4</fullName>
        <ecNumber evidence="2">7.1.1.2</ecNumber>
    </recommendedName>
    <alternativeName>
        <fullName evidence="8">NADH dehydrogenase subunit 4</fullName>
    </alternativeName>
</protein>
<dbReference type="Pfam" id="PF00361">
    <property type="entry name" value="Proton_antipo_M"/>
    <property type="match status" value="1"/>
</dbReference>
<evidence type="ECO:0000256" key="5">
    <source>
        <dbReference type="ARBA" id="ARBA00022967"/>
    </source>
</evidence>
<evidence type="ECO:0000313" key="13">
    <source>
        <dbReference type="Proteomes" id="UP000004994"/>
    </source>
</evidence>
<dbReference type="AlphaFoldDB" id="A0A3Q7IFM5"/>
<dbReference type="Gramene" id="Solyc10g045760.2.1">
    <property type="protein sequence ID" value="Solyc10g045760.2.1"/>
    <property type="gene ID" value="Solyc10g045760.2"/>
</dbReference>
<keyword evidence="5" id="KW-1278">Translocase</keyword>
<dbReference type="PaxDb" id="4081-Solyc10g045760.1.1"/>
<proteinExistence type="predicted"/>
<dbReference type="InterPro" id="IPR003918">
    <property type="entry name" value="NADH_UbQ_OxRdtase"/>
</dbReference>
<evidence type="ECO:0000256" key="9">
    <source>
        <dbReference type="ARBA" id="ARBA00047726"/>
    </source>
</evidence>
<dbReference type="PANTHER" id="PTHR43507">
    <property type="entry name" value="NADH-UBIQUINONE OXIDOREDUCTASE CHAIN 4"/>
    <property type="match status" value="1"/>
</dbReference>
<reference evidence="12" key="1">
    <citation type="journal article" date="2012" name="Nature">
        <title>The tomato genome sequence provides insights into fleshy fruit evolution.</title>
        <authorList>
            <consortium name="Tomato Genome Consortium"/>
        </authorList>
    </citation>
    <scope>NUCLEOTIDE SEQUENCE [LARGE SCALE GENOMIC DNA]</scope>
    <source>
        <strain evidence="12">cv. Heinz 1706</strain>
    </source>
</reference>
<evidence type="ECO:0000256" key="2">
    <source>
        <dbReference type="ARBA" id="ARBA00012944"/>
    </source>
</evidence>
<dbReference type="InterPro" id="IPR001750">
    <property type="entry name" value="ND/Mrp_TM"/>
</dbReference>
<keyword evidence="4" id="KW-0934">Plastid</keyword>
<dbReference type="GO" id="GO:0042773">
    <property type="term" value="P:ATP synthesis coupled electron transport"/>
    <property type="evidence" value="ECO:0007669"/>
    <property type="project" value="InterPro"/>
</dbReference>
<sequence>MNWFFRLFHCQSAYSTCLYFFTPSSCRGTYDMIRHFGRNCFKIWNLRVLIFSIPMLPEETTTLRLIDLKKIIGYSSVAHMNLVTVCMFSREAAVILPILIYGHISTKIDVKSWTGFFTIFICVGVLYNKHKTHLVRYYRGSMSTMTNLSTIFFFHFGKYEFT</sequence>
<dbReference type="GO" id="GO:0009535">
    <property type="term" value="C:chloroplast thylakoid membrane"/>
    <property type="evidence" value="ECO:0007669"/>
    <property type="project" value="UniProtKB-SubCell"/>
</dbReference>
<keyword evidence="13" id="KW-1185">Reference proteome</keyword>
<evidence type="ECO:0000256" key="8">
    <source>
        <dbReference type="ARBA" id="ARBA00031025"/>
    </source>
</evidence>
<comment type="catalytic activity">
    <reaction evidence="10">
        <text>a plastoquinone + NADH + (n+1) H(+)(in) = a plastoquinol + NAD(+) + n H(+)(out)</text>
        <dbReference type="Rhea" id="RHEA:42608"/>
        <dbReference type="Rhea" id="RHEA-COMP:9561"/>
        <dbReference type="Rhea" id="RHEA-COMP:9562"/>
        <dbReference type="ChEBI" id="CHEBI:15378"/>
        <dbReference type="ChEBI" id="CHEBI:17757"/>
        <dbReference type="ChEBI" id="CHEBI:57540"/>
        <dbReference type="ChEBI" id="CHEBI:57945"/>
        <dbReference type="ChEBI" id="CHEBI:62192"/>
    </reaction>
</comment>